<dbReference type="AlphaFoldDB" id="A0A0Q3G8K4"/>
<dbReference type="EMBL" id="CM000881">
    <property type="protein sequence ID" value="KQK06821.1"/>
    <property type="molecule type" value="Genomic_DNA"/>
</dbReference>
<reference evidence="2" key="2">
    <citation type="submission" date="2017-06" db="EMBL/GenBank/DDBJ databases">
        <title>WGS assembly of Brachypodium distachyon.</title>
        <authorList>
            <consortium name="The International Brachypodium Initiative"/>
            <person name="Lucas S."/>
            <person name="Harmon-Smith M."/>
            <person name="Lail K."/>
            <person name="Tice H."/>
            <person name="Grimwood J."/>
            <person name="Bruce D."/>
            <person name="Barry K."/>
            <person name="Shu S."/>
            <person name="Lindquist E."/>
            <person name="Wang M."/>
            <person name="Pitluck S."/>
            <person name="Vogel J.P."/>
            <person name="Garvin D.F."/>
            <person name="Mockler T.C."/>
            <person name="Schmutz J."/>
            <person name="Rokhsar D."/>
            <person name="Bevan M.W."/>
        </authorList>
    </citation>
    <scope>NUCLEOTIDE SEQUENCE</scope>
    <source>
        <strain evidence="2">Bd21</strain>
    </source>
</reference>
<reference evidence="3" key="3">
    <citation type="submission" date="2018-08" db="UniProtKB">
        <authorList>
            <consortium name="EnsemblPlants"/>
        </authorList>
    </citation>
    <scope>IDENTIFICATION</scope>
    <source>
        <strain evidence="3">cv. Bd21</strain>
    </source>
</reference>
<accession>A0A0Q3G8K4</accession>
<dbReference type="EnsemblPlants" id="KQK06821">
    <property type="protein sequence ID" value="KQK06821"/>
    <property type="gene ID" value="BRADI_2g30220v3"/>
</dbReference>
<feature type="compositionally biased region" description="Low complexity" evidence="1">
    <location>
        <begin position="89"/>
        <end position="113"/>
    </location>
</feature>
<feature type="compositionally biased region" description="Pro residues" evidence="1">
    <location>
        <begin position="79"/>
        <end position="88"/>
    </location>
</feature>
<organism evidence="2">
    <name type="scientific">Brachypodium distachyon</name>
    <name type="common">Purple false brome</name>
    <name type="synonym">Trachynia distachya</name>
    <dbReference type="NCBI Taxonomy" id="15368"/>
    <lineage>
        <taxon>Eukaryota</taxon>
        <taxon>Viridiplantae</taxon>
        <taxon>Streptophyta</taxon>
        <taxon>Embryophyta</taxon>
        <taxon>Tracheophyta</taxon>
        <taxon>Spermatophyta</taxon>
        <taxon>Magnoliopsida</taxon>
        <taxon>Liliopsida</taxon>
        <taxon>Poales</taxon>
        <taxon>Poaceae</taxon>
        <taxon>BOP clade</taxon>
        <taxon>Pooideae</taxon>
        <taxon>Stipodae</taxon>
        <taxon>Brachypodieae</taxon>
        <taxon>Brachypodium</taxon>
    </lineage>
</organism>
<evidence type="ECO:0000313" key="4">
    <source>
        <dbReference type="Proteomes" id="UP000008810"/>
    </source>
</evidence>
<dbReference type="Proteomes" id="UP000008810">
    <property type="component" value="Chromosome 2"/>
</dbReference>
<proteinExistence type="predicted"/>
<gene>
    <name evidence="2" type="ORF">BRADI_2g30220v3</name>
</gene>
<feature type="region of interest" description="Disordered" evidence="1">
    <location>
        <begin position="1"/>
        <end position="39"/>
    </location>
</feature>
<sequence>MTAPPWPSSPKLLLPAAPSPGDLSLSLPGRPSLPACPPLPGLARLPLSSACSSSGRCRAPLPVLLAARACSSPARPPRRQAPPTPPLAAPLAVGPARARHSSPLQPSPRRSPSGHLRPVRSPQAGAAH</sequence>
<feature type="region of interest" description="Disordered" evidence="1">
    <location>
        <begin position="71"/>
        <end position="128"/>
    </location>
</feature>
<feature type="compositionally biased region" description="Low complexity" evidence="1">
    <location>
        <begin position="9"/>
        <end position="33"/>
    </location>
</feature>
<dbReference type="Gramene" id="KQK06821">
    <property type="protein sequence ID" value="KQK06821"/>
    <property type="gene ID" value="BRADI_2g30220v3"/>
</dbReference>
<evidence type="ECO:0000313" key="3">
    <source>
        <dbReference type="EnsemblPlants" id="KQK06821"/>
    </source>
</evidence>
<protein>
    <submittedName>
        <fullName evidence="2 3">Uncharacterized protein</fullName>
    </submittedName>
</protein>
<keyword evidence="4" id="KW-1185">Reference proteome</keyword>
<evidence type="ECO:0000313" key="2">
    <source>
        <dbReference type="EMBL" id="KQK06821.1"/>
    </source>
</evidence>
<dbReference type="InParanoid" id="A0A0Q3G8K4"/>
<name>A0A0Q3G8K4_BRADI</name>
<reference evidence="2 3" key="1">
    <citation type="journal article" date="2010" name="Nature">
        <title>Genome sequencing and analysis of the model grass Brachypodium distachyon.</title>
        <authorList>
            <consortium name="International Brachypodium Initiative"/>
        </authorList>
    </citation>
    <scope>NUCLEOTIDE SEQUENCE [LARGE SCALE GENOMIC DNA]</scope>
    <source>
        <strain evidence="2 3">Bd21</strain>
    </source>
</reference>
<evidence type="ECO:0000256" key="1">
    <source>
        <dbReference type="SAM" id="MobiDB-lite"/>
    </source>
</evidence>